<accession>A0A8X7ZRB5</accession>
<evidence type="ECO:0000313" key="2">
    <source>
        <dbReference type="Proteomes" id="UP000886885"/>
    </source>
</evidence>
<keyword evidence="2" id="KW-1185">Reference proteome</keyword>
<dbReference type="EMBL" id="JAAWWB010000011">
    <property type="protein sequence ID" value="KAG6772637.1"/>
    <property type="molecule type" value="Genomic_DNA"/>
</dbReference>
<evidence type="ECO:0000313" key="1">
    <source>
        <dbReference type="EMBL" id="KAG6772637.1"/>
    </source>
</evidence>
<gene>
    <name evidence="1" type="ORF">POTOM_024054</name>
</gene>
<dbReference type="AlphaFoldDB" id="A0A8X7ZRB5"/>
<name>A0A8X7ZRB5_POPTO</name>
<reference evidence="1" key="1">
    <citation type="journal article" date="2020" name="bioRxiv">
        <title>Hybrid origin of Populus tomentosa Carr. identified through genome sequencing and phylogenomic analysis.</title>
        <authorList>
            <person name="An X."/>
            <person name="Gao K."/>
            <person name="Chen Z."/>
            <person name="Li J."/>
            <person name="Yang X."/>
            <person name="Yang X."/>
            <person name="Zhou J."/>
            <person name="Guo T."/>
            <person name="Zhao T."/>
            <person name="Huang S."/>
            <person name="Miao D."/>
            <person name="Khan W.U."/>
            <person name="Rao P."/>
            <person name="Ye M."/>
            <person name="Lei B."/>
            <person name="Liao W."/>
            <person name="Wang J."/>
            <person name="Ji L."/>
            <person name="Li Y."/>
            <person name="Guo B."/>
            <person name="Mustafa N.S."/>
            <person name="Li S."/>
            <person name="Yun Q."/>
            <person name="Keller S.R."/>
            <person name="Mao J."/>
            <person name="Zhang R."/>
            <person name="Strauss S.H."/>
        </authorList>
    </citation>
    <scope>NUCLEOTIDE SEQUENCE</scope>
    <source>
        <strain evidence="1">GM15</strain>
        <tissue evidence="1">Leaf</tissue>
    </source>
</reference>
<dbReference type="Proteomes" id="UP000886885">
    <property type="component" value="Chromosome 6A"/>
</dbReference>
<sequence length="82" mass="9759">MSRICNFYGDRRVLGTFAVICRYIVKDLSRFRENLEDIVTRCTVRGYNFKSDFWIHKDRNLLKCLHSVENPIEDLNTAQTEN</sequence>
<protein>
    <submittedName>
        <fullName evidence="1">Uncharacterized protein</fullName>
    </submittedName>
</protein>
<proteinExistence type="predicted"/>
<comment type="caution">
    <text evidence="1">The sequence shown here is derived from an EMBL/GenBank/DDBJ whole genome shotgun (WGS) entry which is preliminary data.</text>
</comment>
<organism evidence="1 2">
    <name type="scientific">Populus tomentosa</name>
    <name type="common">Chinese white poplar</name>
    <dbReference type="NCBI Taxonomy" id="118781"/>
    <lineage>
        <taxon>Eukaryota</taxon>
        <taxon>Viridiplantae</taxon>
        <taxon>Streptophyta</taxon>
        <taxon>Embryophyta</taxon>
        <taxon>Tracheophyta</taxon>
        <taxon>Spermatophyta</taxon>
        <taxon>Magnoliopsida</taxon>
        <taxon>eudicotyledons</taxon>
        <taxon>Gunneridae</taxon>
        <taxon>Pentapetalae</taxon>
        <taxon>rosids</taxon>
        <taxon>fabids</taxon>
        <taxon>Malpighiales</taxon>
        <taxon>Salicaceae</taxon>
        <taxon>Saliceae</taxon>
        <taxon>Populus</taxon>
    </lineage>
</organism>